<accession>X0TJ17</accession>
<sequence>PAVTHHDACRLKRIEDGNAGRDLLEEQKQLKRHITRLEESVDLLLPYARVPKGCNRPADLIQRTIERLKELEAVAEAAGLVWDDEIDGHEKLGKALVALNARAEGGDNAPDMA</sequence>
<feature type="non-terminal residue" evidence="1">
    <location>
        <position position="1"/>
    </location>
</feature>
<name>X0TJ17_9ZZZZ</name>
<comment type="caution">
    <text evidence="1">The sequence shown here is derived from an EMBL/GenBank/DDBJ whole genome shotgun (WGS) entry which is preliminary data.</text>
</comment>
<organism evidence="1">
    <name type="scientific">marine sediment metagenome</name>
    <dbReference type="NCBI Taxonomy" id="412755"/>
    <lineage>
        <taxon>unclassified sequences</taxon>
        <taxon>metagenomes</taxon>
        <taxon>ecological metagenomes</taxon>
    </lineage>
</organism>
<dbReference type="EMBL" id="BARS01017760">
    <property type="protein sequence ID" value="GAF87261.1"/>
    <property type="molecule type" value="Genomic_DNA"/>
</dbReference>
<protein>
    <submittedName>
        <fullName evidence="1">Uncharacterized protein</fullName>
    </submittedName>
</protein>
<dbReference type="AlphaFoldDB" id="X0TJ17"/>
<gene>
    <name evidence="1" type="ORF">S01H1_29006</name>
</gene>
<reference evidence="1" key="1">
    <citation type="journal article" date="2014" name="Front. Microbiol.">
        <title>High frequency of phylogenetically diverse reductive dehalogenase-homologous genes in deep subseafloor sedimentary metagenomes.</title>
        <authorList>
            <person name="Kawai M."/>
            <person name="Futagami T."/>
            <person name="Toyoda A."/>
            <person name="Takaki Y."/>
            <person name="Nishi S."/>
            <person name="Hori S."/>
            <person name="Arai W."/>
            <person name="Tsubouchi T."/>
            <person name="Morono Y."/>
            <person name="Uchiyama I."/>
            <person name="Ito T."/>
            <person name="Fujiyama A."/>
            <person name="Inagaki F."/>
            <person name="Takami H."/>
        </authorList>
    </citation>
    <scope>NUCLEOTIDE SEQUENCE</scope>
    <source>
        <strain evidence="1">Expedition CK06-06</strain>
    </source>
</reference>
<evidence type="ECO:0000313" key="1">
    <source>
        <dbReference type="EMBL" id="GAF87261.1"/>
    </source>
</evidence>
<proteinExistence type="predicted"/>